<protein>
    <submittedName>
        <fullName evidence="1">Uncharacterized protein</fullName>
    </submittedName>
</protein>
<reference evidence="1" key="1">
    <citation type="submission" date="2021-02" db="EMBL/GenBank/DDBJ databases">
        <authorList>
            <person name="Nowell W R."/>
        </authorList>
    </citation>
    <scope>NUCLEOTIDE SEQUENCE</scope>
</reference>
<evidence type="ECO:0000313" key="2">
    <source>
        <dbReference type="Proteomes" id="UP000663852"/>
    </source>
</evidence>
<comment type="caution">
    <text evidence="1">The sequence shown here is derived from an EMBL/GenBank/DDBJ whole genome shotgun (WGS) entry which is preliminary data.</text>
</comment>
<proteinExistence type="predicted"/>
<gene>
    <name evidence="1" type="ORF">EDS130_LOCUS31591</name>
</gene>
<evidence type="ECO:0000313" key="1">
    <source>
        <dbReference type="EMBL" id="CAF1319608.1"/>
    </source>
</evidence>
<dbReference type="AlphaFoldDB" id="A0A815F6W7"/>
<dbReference type="EMBL" id="CAJNOJ010000233">
    <property type="protein sequence ID" value="CAF1319608.1"/>
    <property type="molecule type" value="Genomic_DNA"/>
</dbReference>
<dbReference type="Proteomes" id="UP000663852">
    <property type="component" value="Unassembled WGS sequence"/>
</dbReference>
<sequence length="86" mass="10381">MLLFLENFDKKEYCDGYYCNFDDKLFPKKAPSLSSKANIFIQNNIVYKRNSTVSSIWDCLESKTHRFRKYCPLYNRTSFYDQIHNN</sequence>
<accession>A0A815F6W7</accession>
<organism evidence="1 2">
    <name type="scientific">Adineta ricciae</name>
    <name type="common">Rotifer</name>
    <dbReference type="NCBI Taxonomy" id="249248"/>
    <lineage>
        <taxon>Eukaryota</taxon>
        <taxon>Metazoa</taxon>
        <taxon>Spiralia</taxon>
        <taxon>Gnathifera</taxon>
        <taxon>Rotifera</taxon>
        <taxon>Eurotatoria</taxon>
        <taxon>Bdelloidea</taxon>
        <taxon>Adinetida</taxon>
        <taxon>Adinetidae</taxon>
        <taxon>Adineta</taxon>
    </lineage>
</organism>
<name>A0A815F6W7_ADIRI</name>